<accession>A0A1V6SRL2</accession>
<dbReference type="AlphaFoldDB" id="A0A1V6SRL2"/>
<evidence type="ECO:0000313" key="2">
    <source>
        <dbReference type="Proteomes" id="UP000191342"/>
    </source>
</evidence>
<reference evidence="2" key="1">
    <citation type="journal article" date="2017" name="Nat. Microbiol.">
        <title>Global analysis of biosynthetic gene clusters reveals vast potential of secondary metabolite production in Penicillium species.</title>
        <authorList>
            <person name="Nielsen J.C."/>
            <person name="Grijseels S."/>
            <person name="Prigent S."/>
            <person name="Ji B."/>
            <person name="Dainat J."/>
            <person name="Nielsen K.F."/>
            <person name="Frisvad J.C."/>
            <person name="Workman M."/>
            <person name="Nielsen J."/>
        </authorList>
    </citation>
    <scope>NUCLEOTIDE SEQUENCE [LARGE SCALE GENOMIC DNA]</scope>
    <source>
        <strain evidence="2">IBT 14082</strain>
    </source>
</reference>
<name>A0A1V6SRL2_9EURO</name>
<protein>
    <submittedName>
        <fullName evidence="1">Uncharacterized protein</fullName>
    </submittedName>
</protein>
<organism evidence="1 2">
    <name type="scientific">Penicillium flavigenum</name>
    <dbReference type="NCBI Taxonomy" id="254877"/>
    <lineage>
        <taxon>Eukaryota</taxon>
        <taxon>Fungi</taxon>
        <taxon>Dikarya</taxon>
        <taxon>Ascomycota</taxon>
        <taxon>Pezizomycotina</taxon>
        <taxon>Eurotiomycetes</taxon>
        <taxon>Eurotiomycetidae</taxon>
        <taxon>Eurotiales</taxon>
        <taxon>Aspergillaceae</taxon>
        <taxon>Penicillium</taxon>
    </lineage>
</organism>
<sequence>MPPIQREVQVQLKYAWCMRCLRSAVNSWDTADTDESFSIQCFLEGMQGDTRDLVAILDWAAEAYSDGNGYYTQDDEYLETINLGVMSLLKDFIAAHRAHKSAHGLPSDTRTDESKAVPITYRRFIKGRERMYPNPLPRPRLNAPQSRWHRYLAESGQRLQFGDKGYVLWTQAKFDLLRLFIEACITHFDASVPGGSVQQFTDKWEETFPVPLHEFCLARFAPCLKLQAPLETAARGWLPQFPVPAPGEERPEGIRMPFKVGCISDTANSKSCAHCAKHHKVCESVPEGVDGNRFELLALLAWVEHFWLTDDGEFGMGADGDVTAFALGFGLLDDVSMAVRDLVASFDNLVRNHKHLHHLAGTRVSIVSRPLLGTDSAVRDSYTQWVSSRRSSMIFDPREISHNWDELAVEASHRCRLVRSEESVHAWHGAVIAFKSAIYTAAVEKVPEDTIEALESHMGLFPFDWTL</sequence>
<dbReference type="Proteomes" id="UP000191342">
    <property type="component" value="Unassembled WGS sequence"/>
</dbReference>
<dbReference type="OrthoDB" id="4368112at2759"/>
<comment type="caution">
    <text evidence="1">The sequence shown here is derived from an EMBL/GenBank/DDBJ whole genome shotgun (WGS) entry which is preliminary data.</text>
</comment>
<gene>
    <name evidence="1" type="ORF">PENFLA_c027G00592</name>
</gene>
<dbReference type="EMBL" id="MLQL01000027">
    <property type="protein sequence ID" value="OQE16518.1"/>
    <property type="molecule type" value="Genomic_DNA"/>
</dbReference>
<dbReference type="STRING" id="254877.A0A1V6SRL2"/>
<proteinExistence type="predicted"/>
<evidence type="ECO:0000313" key="1">
    <source>
        <dbReference type="EMBL" id="OQE16518.1"/>
    </source>
</evidence>
<keyword evidence="2" id="KW-1185">Reference proteome</keyword>